<feature type="compositionally biased region" description="Acidic residues" evidence="1">
    <location>
        <begin position="35"/>
        <end position="48"/>
    </location>
</feature>
<gene>
    <name evidence="2" type="ORF">IV203_022958</name>
</gene>
<organism evidence="2 3">
    <name type="scientific">Nitzschia inconspicua</name>
    <dbReference type="NCBI Taxonomy" id="303405"/>
    <lineage>
        <taxon>Eukaryota</taxon>
        <taxon>Sar</taxon>
        <taxon>Stramenopiles</taxon>
        <taxon>Ochrophyta</taxon>
        <taxon>Bacillariophyta</taxon>
        <taxon>Bacillariophyceae</taxon>
        <taxon>Bacillariophycidae</taxon>
        <taxon>Bacillariales</taxon>
        <taxon>Bacillariaceae</taxon>
        <taxon>Nitzschia</taxon>
    </lineage>
</organism>
<accession>A0A9K3PB20</accession>
<feature type="region of interest" description="Disordered" evidence="1">
    <location>
        <begin position="190"/>
        <end position="210"/>
    </location>
</feature>
<reference evidence="2" key="1">
    <citation type="journal article" date="2021" name="Sci. Rep.">
        <title>Diploid genomic architecture of Nitzschia inconspicua, an elite biomass production diatom.</title>
        <authorList>
            <person name="Oliver A."/>
            <person name="Podell S."/>
            <person name="Pinowska A."/>
            <person name="Traller J.C."/>
            <person name="Smith S.R."/>
            <person name="McClure R."/>
            <person name="Beliaev A."/>
            <person name="Bohutskyi P."/>
            <person name="Hill E.A."/>
            <person name="Rabines A."/>
            <person name="Zheng H."/>
            <person name="Allen L.Z."/>
            <person name="Kuo A."/>
            <person name="Grigoriev I.V."/>
            <person name="Allen A.E."/>
            <person name="Hazlebeck D."/>
            <person name="Allen E.E."/>
        </authorList>
    </citation>
    <scope>NUCLEOTIDE SEQUENCE</scope>
    <source>
        <strain evidence="2">Hildebrandi</strain>
    </source>
</reference>
<dbReference type="EMBL" id="JAGRRH010000026">
    <property type="protein sequence ID" value="KAG7341007.1"/>
    <property type="molecule type" value="Genomic_DNA"/>
</dbReference>
<dbReference type="AlphaFoldDB" id="A0A9K3PB20"/>
<keyword evidence="3" id="KW-1185">Reference proteome</keyword>
<protein>
    <submittedName>
        <fullName evidence="2">Uncharacterized protein</fullName>
    </submittedName>
</protein>
<reference evidence="2" key="2">
    <citation type="submission" date="2021-04" db="EMBL/GenBank/DDBJ databases">
        <authorList>
            <person name="Podell S."/>
        </authorList>
    </citation>
    <scope>NUCLEOTIDE SEQUENCE</scope>
    <source>
        <strain evidence="2">Hildebrandi</strain>
    </source>
</reference>
<evidence type="ECO:0000256" key="1">
    <source>
        <dbReference type="SAM" id="MobiDB-lite"/>
    </source>
</evidence>
<evidence type="ECO:0000313" key="2">
    <source>
        <dbReference type="EMBL" id="KAG7341007.1"/>
    </source>
</evidence>
<name>A0A9K3PB20_9STRA</name>
<feature type="region of interest" description="Disordered" evidence="1">
    <location>
        <begin position="1"/>
        <end position="56"/>
    </location>
</feature>
<comment type="caution">
    <text evidence="2">The sequence shown here is derived from an EMBL/GenBank/DDBJ whole genome shotgun (WGS) entry which is preliminary data.</text>
</comment>
<feature type="compositionally biased region" description="Polar residues" evidence="1">
    <location>
        <begin position="1"/>
        <end position="16"/>
    </location>
</feature>
<dbReference type="OrthoDB" id="53340at2759"/>
<proteinExistence type="predicted"/>
<dbReference type="Proteomes" id="UP000693970">
    <property type="component" value="Unassembled WGS sequence"/>
</dbReference>
<sequence length="313" mass="33348">MTSFNGNGNDNETTMNHVPKNDDNAPDKMISSSPQEEEDGDGDGDEQQEQASSTAATAKAAAAVDIAAELQDIMESVIRITLAGLGGSVVGLSLEHKLQSLRVITPAGLSAAARRKRYPPTAISSLLLSSSSSSSSTTATTATTMTNHLPIVWGVSCMMFCSIIEVSRLTSPSSSLLKHLGWYPFDDGDNNNNDNPSTTNNNNNYNNNTNNIKESVRKQSRRPPVITLADYTIGGLLGGLAGSVGRHLSLRRSSSQIPSPGRYFGVLSAVGLGLFAGCVQATVDYGVDWADRALQLQKEQQQQQQQQNQPPPP</sequence>
<evidence type="ECO:0000313" key="3">
    <source>
        <dbReference type="Proteomes" id="UP000693970"/>
    </source>
</evidence>